<name>A0A937EGB9_9ACTN</name>
<dbReference type="EMBL" id="JAERRK010000004">
    <property type="protein sequence ID" value="MBL1082251.1"/>
    <property type="molecule type" value="Genomic_DNA"/>
</dbReference>
<evidence type="ECO:0000256" key="1">
    <source>
        <dbReference type="SAM" id="MobiDB-lite"/>
    </source>
</evidence>
<feature type="region of interest" description="Disordered" evidence="1">
    <location>
        <begin position="52"/>
        <end position="78"/>
    </location>
</feature>
<dbReference type="AlphaFoldDB" id="A0A937EGB9"/>
<proteinExistence type="predicted"/>
<evidence type="ECO:0000313" key="3">
    <source>
        <dbReference type="EMBL" id="MBL1082251.1"/>
    </source>
</evidence>
<evidence type="ECO:0000313" key="4">
    <source>
        <dbReference type="Proteomes" id="UP000661858"/>
    </source>
</evidence>
<sequence>MCCAGPLMAVLGGLGVASAIGALWMPALAVLIVAAGLAALVVRHRRRTTSCHRAPAPVDLGMPTAGPRPGAEGSDATR</sequence>
<keyword evidence="4" id="KW-1185">Reference proteome</keyword>
<comment type="caution">
    <text evidence="3">The sequence shown here is derived from an EMBL/GenBank/DDBJ whole genome shotgun (WGS) entry which is preliminary data.</text>
</comment>
<evidence type="ECO:0000256" key="2">
    <source>
        <dbReference type="SAM" id="Phobius"/>
    </source>
</evidence>
<keyword evidence="2" id="KW-1133">Transmembrane helix</keyword>
<gene>
    <name evidence="3" type="ORF">JK359_09685</name>
</gene>
<keyword evidence="2" id="KW-0472">Membrane</keyword>
<feature type="transmembrane region" description="Helical" evidence="2">
    <location>
        <begin position="16"/>
        <end position="42"/>
    </location>
</feature>
<organism evidence="3 4">
    <name type="scientific">Streptomyces actinomycinicus</name>
    <dbReference type="NCBI Taxonomy" id="1695166"/>
    <lineage>
        <taxon>Bacteria</taxon>
        <taxon>Bacillati</taxon>
        <taxon>Actinomycetota</taxon>
        <taxon>Actinomycetes</taxon>
        <taxon>Kitasatosporales</taxon>
        <taxon>Streptomycetaceae</taxon>
        <taxon>Streptomyces</taxon>
    </lineage>
</organism>
<keyword evidence="2" id="KW-0812">Transmembrane</keyword>
<accession>A0A937EGB9</accession>
<reference evidence="3" key="1">
    <citation type="submission" date="2021-01" db="EMBL/GenBank/DDBJ databases">
        <title>WGS of actinomycetes isolated from Thailand.</title>
        <authorList>
            <person name="Thawai C."/>
        </authorList>
    </citation>
    <scope>NUCLEOTIDE SEQUENCE</scope>
    <source>
        <strain evidence="3">RCU-197</strain>
    </source>
</reference>
<dbReference type="Proteomes" id="UP000661858">
    <property type="component" value="Unassembled WGS sequence"/>
</dbReference>
<protein>
    <recommendedName>
        <fullName evidence="5">Mercury transporter</fullName>
    </recommendedName>
</protein>
<evidence type="ECO:0008006" key="5">
    <source>
        <dbReference type="Google" id="ProtNLM"/>
    </source>
</evidence>
<dbReference type="Gene3D" id="1.10.287.910">
    <property type="entry name" value="bacterial mercury transporter, merf"/>
    <property type="match status" value="1"/>
</dbReference>